<dbReference type="GO" id="GO:0004601">
    <property type="term" value="F:peroxidase activity"/>
    <property type="evidence" value="ECO:0007669"/>
    <property type="project" value="UniProtKB-KW"/>
</dbReference>
<dbReference type="RefSeq" id="WP_343787127.1">
    <property type="nucleotide sequence ID" value="NZ_BAAAEU010000003.1"/>
</dbReference>
<keyword evidence="2" id="KW-0560">Oxidoreductase</keyword>
<keyword evidence="2" id="KW-0575">Peroxidase</keyword>
<feature type="domain" description="Carboxymuconolactone decarboxylase-like" evidence="1">
    <location>
        <begin position="41"/>
        <end position="120"/>
    </location>
</feature>
<sequence>MSRMPLVTPDAAQGEAAKLLERTQQQLGRIPNLYAAMANAPAALAGYLDFRAALVRGTLSTRLREQLALVVAEANGCEYCVSAHSFRGSKLGLSEPELVATRNAQSADPATAAALRFAVEVVATHGRVSDAALAAVRAASHDDKAIGEIVAHVALNTFSNYFNHVATPELDFPRVAVGHEE</sequence>
<dbReference type="InterPro" id="IPR004675">
    <property type="entry name" value="AhpD_core"/>
</dbReference>
<dbReference type="Pfam" id="PF02627">
    <property type="entry name" value="CMD"/>
    <property type="match status" value="1"/>
</dbReference>
<evidence type="ECO:0000313" key="3">
    <source>
        <dbReference type="Proteomes" id="UP001501523"/>
    </source>
</evidence>
<dbReference type="InterPro" id="IPR003779">
    <property type="entry name" value="CMD-like"/>
</dbReference>
<protein>
    <submittedName>
        <fullName evidence="2">Peroxidase-related enzyme</fullName>
    </submittedName>
</protein>
<proteinExistence type="predicted"/>
<dbReference type="PANTHER" id="PTHR35446:SF3">
    <property type="entry name" value="CMD DOMAIN-CONTAINING PROTEIN"/>
    <property type="match status" value="1"/>
</dbReference>
<dbReference type="Proteomes" id="UP001501523">
    <property type="component" value="Unassembled WGS sequence"/>
</dbReference>
<dbReference type="EMBL" id="BAAAEU010000003">
    <property type="protein sequence ID" value="GAA0707646.1"/>
    <property type="molecule type" value="Genomic_DNA"/>
</dbReference>
<organism evidence="2 3">
    <name type="scientific">Dokdonella soli</name>
    <dbReference type="NCBI Taxonomy" id="529810"/>
    <lineage>
        <taxon>Bacteria</taxon>
        <taxon>Pseudomonadati</taxon>
        <taxon>Pseudomonadota</taxon>
        <taxon>Gammaproteobacteria</taxon>
        <taxon>Lysobacterales</taxon>
        <taxon>Rhodanobacteraceae</taxon>
        <taxon>Dokdonella</taxon>
    </lineage>
</organism>
<gene>
    <name evidence="2" type="ORF">GCM10009105_06540</name>
</gene>
<dbReference type="SUPFAM" id="SSF69118">
    <property type="entry name" value="AhpD-like"/>
    <property type="match status" value="1"/>
</dbReference>
<dbReference type="PANTHER" id="PTHR35446">
    <property type="entry name" value="SI:CH211-175M2.5"/>
    <property type="match status" value="1"/>
</dbReference>
<keyword evidence="3" id="KW-1185">Reference proteome</keyword>
<evidence type="ECO:0000313" key="2">
    <source>
        <dbReference type="EMBL" id="GAA0707646.1"/>
    </source>
</evidence>
<comment type="caution">
    <text evidence="2">The sequence shown here is derived from an EMBL/GenBank/DDBJ whole genome shotgun (WGS) entry which is preliminary data.</text>
</comment>
<reference evidence="2 3" key="1">
    <citation type="journal article" date="2019" name="Int. J. Syst. Evol. Microbiol.">
        <title>The Global Catalogue of Microorganisms (GCM) 10K type strain sequencing project: providing services to taxonomists for standard genome sequencing and annotation.</title>
        <authorList>
            <consortium name="The Broad Institute Genomics Platform"/>
            <consortium name="The Broad Institute Genome Sequencing Center for Infectious Disease"/>
            <person name="Wu L."/>
            <person name="Ma J."/>
        </authorList>
    </citation>
    <scope>NUCLEOTIDE SEQUENCE [LARGE SCALE GENOMIC DNA]</scope>
    <source>
        <strain evidence="2 3">JCM 15421</strain>
    </source>
</reference>
<accession>A0ABN1IDR7</accession>
<evidence type="ECO:0000259" key="1">
    <source>
        <dbReference type="Pfam" id="PF02627"/>
    </source>
</evidence>
<dbReference type="NCBIfam" id="TIGR00778">
    <property type="entry name" value="ahpD_dom"/>
    <property type="match status" value="1"/>
</dbReference>
<dbReference type="Gene3D" id="1.20.1290.10">
    <property type="entry name" value="AhpD-like"/>
    <property type="match status" value="1"/>
</dbReference>
<dbReference type="InterPro" id="IPR029032">
    <property type="entry name" value="AhpD-like"/>
</dbReference>
<name>A0ABN1IDR7_9GAMM</name>